<dbReference type="InterPro" id="IPR035522">
    <property type="entry name" value="Sho1_SH3"/>
</dbReference>
<comment type="caution">
    <text evidence="12">The sequence shown here is derived from an EMBL/GenBank/DDBJ whole genome shotgun (WGS) entry which is preliminary data.</text>
</comment>
<evidence type="ECO:0000256" key="5">
    <source>
        <dbReference type="ARBA" id="ARBA00022692"/>
    </source>
</evidence>
<dbReference type="Gene3D" id="2.30.30.40">
    <property type="entry name" value="SH3 Domains"/>
    <property type="match status" value="1"/>
</dbReference>
<feature type="transmembrane region" description="Helical" evidence="10">
    <location>
        <begin position="40"/>
        <end position="58"/>
    </location>
</feature>
<accession>A0A8H7RA54</accession>
<dbReference type="AlphaFoldDB" id="A0A8H7RA54"/>
<sequence length="269" mass="29871">MSNILDSPFTILSCALGVSGWIVTFVGLCASFAFTQSMSWWVVSYEFFVVLMACVVFWTNSIRIYYPVVLTLIAISVPYTTGEVLMYISAGKPSLSAAASGYIILMLTQFMWIFLFGIQHEASVLRSFSDLNNNRYHSRVYSSGNPYQKEIGGAVFINNPIMDAAGPNYPTPIPTQSSYLSGSHDRMVSVPMYMSPPTQNTIFLSPNTDYLIPVTAIHNYVANKEDPNELSFSKGEVLYVHEKKGSWWQAKKSTGAVGMIPSNYVSISF</sequence>
<keyword evidence="4" id="KW-1003">Cell membrane</keyword>
<feature type="transmembrane region" description="Helical" evidence="10">
    <location>
        <begin position="65"/>
        <end position="88"/>
    </location>
</feature>
<evidence type="ECO:0000256" key="7">
    <source>
        <dbReference type="ARBA" id="ARBA00023016"/>
    </source>
</evidence>
<keyword evidence="13" id="KW-1185">Reference proteome</keyword>
<feature type="transmembrane region" description="Helical" evidence="10">
    <location>
        <begin position="12"/>
        <end position="34"/>
    </location>
</feature>
<feature type="domain" description="SH3" evidence="11">
    <location>
        <begin position="209"/>
        <end position="269"/>
    </location>
</feature>
<dbReference type="Pfam" id="PF00018">
    <property type="entry name" value="SH3_1"/>
    <property type="match status" value="1"/>
</dbReference>
<dbReference type="OrthoDB" id="5983572at2759"/>
<evidence type="ECO:0000259" key="11">
    <source>
        <dbReference type="PROSITE" id="PS50002"/>
    </source>
</evidence>
<reference evidence="12" key="1">
    <citation type="submission" date="2020-12" db="EMBL/GenBank/DDBJ databases">
        <title>Metabolic potential, ecology and presence of endohyphal bacteria is reflected in genomic diversity of Mucoromycotina.</title>
        <authorList>
            <person name="Muszewska A."/>
            <person name="Okrasinska A."/>
            <person name="Steczkiewicz K."/>
            <person name="Drgas O."/>
            <person name="Orlowska M."/>
            <person name="Perlinska-Lenart U."/>
            <person name="Aleksandrzak-Piekarczyk T."/>
            <person name="Szatraj K."/>
            <person name="Zielenkiewicz U."/>
            <person name="Pilsyk S."/>
            <person name="Malc E."/>
            <person name="Mieczkowski P."/>
            <person name="Kruszewska J.S."/>
            <person name="Biernat P."/>
            <person name="Pawlowska J."/>
        </authorList>
    </citation>
    <scope>NUCLEOTIDE SEQUENCE</scope>
    <source>
        <strain evidence="12">WA0000017839</strain>
    </source>
</reference>
<keyword evidence="3 9" id="KW-0728">SH3 domain</keyword>
<evidence type="ECO:0000256" key="4">
    <source>
        <dbReference type="ARBA" id="ARBA00022475"/>
    </source>
</evidence>
<keyword evidence="5 10" id="KW-0812">Transmembrane</keyword>
<dbReference type="SMART" id="SM00326">
    <property type="entry name" value="SH3"/>
    <property type="match status" value="1"/>
</dbReference>
<evidence type="ECO:0000313" key="12">
    <source>
        <dbReference type="EMBL" id="KAG2207539.1"/>
    </source>
</evidence>
<protein>
    <recommendedName>
        <fullName evidence="11">SH3 domain-containing protein</fullName>
    </recommendedName>
</protein>
<evidence type="ECO:0000256" key="10">
    <source>
        <dbReference type="SAM" id="Phobius"/>
    </source>
</evidence>
<proteinExistence type="inferred from homology"/>
<evidence type="ECO:0000256" key="6">
    <source>
        <dbReference type="ARBA" id="ARBA00022989"/>
    </source>
</evidence>
<feature type="transmembrane region" description="Helical" evidence="10">
    <location>
        <begin position="94"/>
        <end position="118"/>
    </location>
</feature>
<keyword evidence="7" id="KW-0346">Stress response</keyword>
<dbReference type="CDD" id="cd11855">
    <property type="entry name" value="SH3_Sho1p"/>
    <property type="match status" value="1"/>
</dbReference>
<dbReference type="PROSITE" id="PS50002">
    <property type="entry name" value="SH3"/>
    <property type="match status" value="1"/>
</dbReference>
<evidence type="ECO:0000313" key="13">
    <source>
        <dbReference type="Proteomes" id="UP000603453"/>
    </source>
</evidence>
<keyword evidence="6 10" id="KW-1133">Transmembrane helix</keyword>
<dbReference type="PRINTS" id="PR00452">
    <property type="entry name" value="SH3DOMAIN"/>
</dbReference>
<evidence type="ECO:0000256" key="1">
    <source>
        <dbReference type="ARBA" id="ARBA00004651"/>
    </source>
</evidence>
<evidence type="ECO:0000256" key="3">
    <source>
        <dbReference type="ARBA" id="ARBA00022443"/>
    </source>
</evidence>
<keyword evidence="8 10" id="KW-0472">Membrane</keyword>
<gene>
    <name evidence="12" type="ORF">INT47_004289</name>
</gene>
<comment type="similarity">
    <text evidence="2">Belongs to the SHO1 family.</text>
</comment>
<dbReference type="EMBL" id="JAEPRD010000024">
    <property type="protein sequence ID" value="KAG2207539.1"/>
    <property type="molecule type" value="Genomic_DNA"/>
</dbReference>
<dbReference type="GO" id="GO:0005886">
    <property type="term" value="C:plasma membrane"/>
    <property type="evidence" value="ECO:0007669"/>
    <property type="project" value="UniProtKB-SubCell"/>
</dbReference>
<dbReference type="Proteomes" id="UP000603453">
    <property type="component" value="Unassembled WGS sequence"/>
</dbReference>
<name>A0A8H7RA54_9FUNG</name>
<comment type="subcellular location">
    <subcellularLocation>
        <location evidence="1">Cell membrane</location>
        <topology evidence="1">Multi-pass membrane protein</topology>
    </subcellularLocation>
</comment>
<organism evidence="12 13">
    <name type="scientific">Mucor saturninus</name>
    <dbReference type="NCBI Taxonomy" id="64648"/>
    <lineage>
        <taxon>Eukaryota</taxon>
        <taxon>Fungi</taxon>
        <taxon>Fungi incertae sedis</taxon>
        <taxon>Mucoromycota</taxon>
        <taxon>Mucoromycotina</taxon>
        <taxon>Mucoromycetes</taxon>
        <taxon>Mucorales</taxon>
        <taxon>Mucorineae</taxon>
        <taxon>Mucoraceae</taxon>
        <taxon>Mucor</taxon>
    </lineage>
</organism>
<evidence type="ECO:0000256" key="2">
    <source>
        <dbReference type="ARBA" id="ARBA00009739"/>
    </source>
</evidence>
<dbReference type="InterPro" id="IPR036028">
    <property type="entry name" value="SH3-like_dom_sf"/>
</dbReference>
<evidence type="ECO:0000256" key="9">
    <source>
        <dbReference type="PROSITE-ProRule" id="PRU00192"/>
    </source>
</evidence>
<evidence type="ECO:0000256" key="8">
    <source>
        <dbReference type="ARBA" id="ARBA00023136"/>
    </source>
</evidence>
<dbReference type="InterPro" id="IPR001452">
    <property type="entry name" value="SH3_domain"/>
</dbReference>
<dbReference type="SUPFAM" id="SSF50044">
    <property type="entry name" value="SH3-domain"/>
    <property type="match status" value="1"/>
</dbReference>